<sequence length="524" mass="54663">MVFSTKPVWKTCRTLYEDATNLAQNPSCPVTRPGQADIVSATSKSPVTKGPSGPLDRFFHISERGSTLGTEIRGGLATFFAMAYIIVLNPLILGNAADVNGDQLGIPQLVAVTALVAAISSILMGFVSRYPFALAAGMGLNAVVAYTIAPMMTWADVFLLLILEGIILTILVLTGFRTAVFAAIPGGLKIAIGVGVGLFLTMIGMVNAGFVGGGGGTIVSLGNNGLTTLPLLIFVIGLLVTIGLYVRKVRGAMLLGIIVSTVLAIAAQTLAGERVLAWQLAGAEKLGPIPALPTSVGDIVALPDFSLIGLFAEGGLSGRWADVGIATVVMLLFTLMLADFFDTMGTMVGVAHQAGLTDENGNLPKTREVLAVDSFGTIFGGLTSSSIATVYAESAAGVAEGARTGIAPIVTGLMMIVATFFAPLVTIVPFEAATPVLVIVGFMMMVPVGKIDFMDPAVGLASFFAIVIMPFTYSIANGIGMAFIVFTFVRLVEGKGRQVHPLMWIISVVFLIHFAEHPIYMLIG</sequence>
<evidence type="ECO:0000256" key="4">
    <source>
        <dbReference type="ARBA" id="ARBA00022692"/>
    </source>
</evidence>
<evidence type="ECO:0000256" key="2">
    <source>
        <dbReference type="ARBA" id="ARBA00005697"/>
    </source>
</evidence>
<comment type="subcellular location">
    <subcellularLocation>
        <location evidence="1">Endomembrane system</location>
        <topology evidence="1">Multi-pass membrane protein</topology>
    </subcellularLocation>
</comment>
<evidence type="ECO:0000256" key="7">
    <source>
        <dbReference type="SAM" id="Phobius"/>
    </source>
</evidence>
<gene>
    <name evidence="8" type="ORF">KGD84_03685</name>
</gene>
<feature type="transmembrane region" description="Helical" evidence="7">
    <location>
        <begin position="432"/>
        <end position="451"/>
    </location>
</feature>
<name>A0ABX8BMV5_9ACTN</name>
<feature type="transmembrane region" description="Helical" evidence="7">
    <location>
        <begin position="157"/>
        <end position="176"/>
    </location>
</feature>
<keyword evidence="9" id="KW-1185">Reference proteome</keyword>
<evidence type="ECO:0000256" key="3">
    <source>
        <dbReference type="ARBA" id="ARBA00022448"/>
    </source>
</evidence>
<accession>A0ABX8BMV5</accession>
<dbReference type="InterPro" id="IPR006043">
    <property type="entry name" value="NCS2"/>
</dbReference>
<dbReference type="InterPro" id="IPR045018">
    <property type="entry name" value="Azg-like"/>
</dbReference>
<organism evidence="8 9">
    <name type="scientific">Nocardiopsis changdeensis</name>
    <dbReference type="NCBI Taxonomy" id="2831969"/>
    <lineage>
        <taxon>Bacteria</taxon>
        <taxon>Bacillati</taxon>
        <taxon>Actinomycetota</taxon>
        <taxon>Actinomycetes</taxon>
        <taxon>Streptosporangiales</taxon>
        <taxon>Nocardiopsidaceae</taxon>
        <taxon>Nocardiopsis</taxon>
    </lineage>
</organism>
<keyword evidence="6 7" id="KW-0472">Membrane</keyword>
<feature type="transmembrane region" description="Helical" evidence="7">
    <location>
        <begin position="323"/>
        <end position="341"/>
    </location>
</feature>
<dbReference type="Proteomes" id="UP000676079">
    <property type="component" value="Chromosome"/>
</dbReference>
<evidence type="ECO:0000256" key="5">
    <source>
        <dbReference type="ARBA" id="ARBA00022989"/>
    </source>
</evidence>
<proteinExistence type="inferred from homology"/>
<dbReference type="PANTHER" id="PTHR43337">
    <property type="entry name" value="XANTHINE/URACIL PERMEASE C887.17-RELATED"/>
    <property type="match status" value="1"/>
</dbReference>
<feature type="transmembrane region" description="Helical" evidence="7">
    <location>
        <begin position="228"/>
        <end position="246"/>
    </location>
</feature>
<feature type="transmembrane region" description="Helical" evidence="7">
    <location>
        <begin position="105"/>
        <end position="125"/>
    </location>
</feature>
<reference evidence="8 9" key="1">
    <citation type="submission" date="2021-05" db="EMBL/GenBank/DDBJ databases">
        <title>Direct Submission.</title>
        <authorList>
            <person name="Li K."/>
            <person name="Gao J."/>
        </authorList>
    </citation>
    <scope>NUCLEOTIDE SEQUENCE [LARGE SCALE GENOMIC DNA]</scope>
    <source>
        <strain evidence="8 9">Mg02</strain>
    </source>
</reference>
<evidence type="ECO:0000256" key="6">
    <source>
        <dbReference type="ARBA" id="ARBA00023136"/>
    </source>
</evidence>
<protein>
    <submittedName>
        <fullName evidence="8">NCS2 family permease</fullName>
    </submittedName>
</protein>
<feature type="transmembrane region" description="Helical" evidence="7">
    <location>
        <begin position="406"/>
        <end position="425"/>
    </location>
</feature>
<feature type="transmembrane region" description="Helical" evidence="7">
    <location>
        <begin position="132"/>
        <end position="151"/>
    </location>
</feature>
<dbReference type="EMBL" id="CP074133">
    <property type="protein sequence ID" value="QUX23491.1"/>
    <property type="molecule type" value="Genomic_DNA"/>
</dbReference>
<evidence type="ECO:0000313" key="9">
    <source>
        <dbReference type="Proteomes" id="UP000676079"/>
    </source>
</evidence>
<evidence type="ECO:0000256" key="1">
    <source>
        <dbReference type="ARBA" id="ARBA00004127"/>
    </source>
</evidence>
<feature type="transmembrane region" description="Helical" evidence="7">
    <location>
        <begin position="74"/>
        <end position="93"/>
    </location>
</feature>
<feature type="transmembrane region" description="Helical" evidence="7">
    <location>
        <begin position="501"/>
        <end position="523"/>
    </location>
</feature>
<dbReference type="PANTHER" id="PTHR43337:SF1">
    <property type="entry name" value="XANTHINE_URACIL PERMEASE C887.17-RELATED"/>
    <property type="match status" value="1"/>
</dbReference>
<feature type="transmembrane region" description="Helical" evidence="7">
    <location>
        <begin position="188"/>
        <end position="208"/>
    </location>
</feature>
<dbReference type="Pfam" id="PF00860">
    <property type="entry name" value="Xan_ur_permease"/>
    <property type="match status" value="1"/>
</dbReference>
<feature type="transmembrane region" description="Helical" evidence="7">
    <location>
        <begin position="253"/>
        <end position="271"/>
    </location>
</feature>
<keyword evidence="3" id="KW-0813">Transport</keyword>
<evidence type="ECO:0000313" key="8">
    <source>
        <dbReference type="EMBL" id="QUX23491.1"/>
    </source>
</evidence>
<comment type="similarity">
    <text evidence="2">Belongs to the nucleobase:cation symporter-2 (NCS2) (TC 2.A.40) family. Azg-like subfamily.</text>
</comment>
<feature type="transmembrane region" description="Helical" evidence="7">
    <location>
        <begin position="463"/>
        <end position="489"/>
    </location>
</feature>
<keyword evidence="4 7" id="KW-0812">Transmembrane</keyword>
<keyword evidence="5 7" id="KW-1133">Transmembrane helix</keyword>